<organism evidence="2 3">
    <name type="scientific">Phaeodactylibacter xiamenensis</name>
    <dbReference type="NCBI Taxonomy" id="1524460"/>
    <lineage>
        <taxon>Bacteria</taxon>
        <taxon>Pseudomonadati</taxon>
        <taxon>Bacteroidota</taxon>
        <taxon>Saprospiria</taxon>
        <taxon>Saprospirales</taxon>
        <taxon>Haliscomenobacteraceae</taxon>
        <taxon>Phaeodactylibacter</taxon>
    </lineage>
</organism>
<gene>
    <name evidence="2" type="ORF">IX84_27475</name>
</gene>
<name>A0A098RZF6_9BACT</name>
<dbReference type="InterPro" id="IPR025381">
    <property type="entry name" value="DUF4296"/>
</dbReference>
<evidence type="ECO:0000313" key="2">
    <source>
        <dbReference type="EMBL" id="KGE85265.1"/>
    </source>
</evidence>
<keyword evidence="3" id="KW-1185">Reference proteome</keyword>
<comment type="caution">
    <text evidence="2">The sequence shown here is derived from an EMBL/GenBank/DDBJ whole genome shotgun (WGS) entry which is preliminary data.</text>
</comment>
<dbReference type="Proteomes" id="UP000029736">
    <property type="component" value="Unassembled WGS sequence"/>
</dbReference>
<sequence>MPEEKLVEVLADIHIAEAALQALRGQTKDSMSQAYYQQIYTIHGVDSVEVQETLETMREKPAEMKDLYDKVMERVEQLNAKAKKPEERD</sequence>
<reference evidence="2 3" key="1">
    <citation type="journal article" date="2014" name="Int. J. Syst. Evol. Microbiol.">
        <title>Phaeodactylibacter xiamenensis gen. nov., sp. nov., a member of the family Saprospiraceae isolated from the marine alga Phaeodactylum tricornutum.</title>
        <authorList>
            <person name="Chen Z.Jr."/>
            <person name="Lei X."/>
            <person name="Lai Q."/>
            <person name="Li Y."/>
            <person name="Zhang B."/>
            <person name="Zhang J."/>
            <person name="Zhang H."/>
            <person name="Yang L."/>
            <person name="Zheng W."/>
            <person name="Tian Y."/>
            <person name="Yu Z."/>
            <person name="Xu H.Jr."/>
            <person name="Zheng T."/>
        </authorList>
    </citation>
    <scope>NUCLEOTIDE SEQUENCE [LARGE SCALE GENOMIC DNA]</scope>
    <source>
        <strain evidence="2 3">KD52</strain>
    </source>
</reference>
<proteinExistence type="predicted"/>
<dbReference type="EMBL" id="JPOS01000090">
    <property type="protein sequence ID" value="KGE85265.1"/>
    <property type="molecule type" value="Genomic_DNA"/>
</dbReference>
<dbReference type="AlphaFoldDB" id="A0A098RZF6"/>
<protein>
    <recommendedName>
        <fullName evidence="1">DUF4296 domain-containing protein</fullName>
    </recommendedName>
</protein>
<dbReference type="OrthoDB" id="981921at2"/>
<evidence type="ECO:0000313" key="3">
    <source>
        <dbReference type="Proteomes" id="UP000029736"/>
    </source>
</evidence>
<feature type="domain" description="DUF4296" evidence="1">
    <location>
        <begin position="2"/>
        <end position="77"/>
    </location>
</feature>
<evidence type="ECO:0000259" key="1">
    <source>
        <dbReference type="Pfam" id="PF14129"/>
    </source>
</evidence>
<dbReference type="RefSeq" id="WP_044228204.1">
    <property type="nucleotide sequence ID" value="NZ_CAKZLC010000036.1"/>
</dbReference>
<accession>A0A098RZF6</accession>
<dbReference type="Pfam" id="PF14129">
    <property type="entry name" value="DUF4296"/>
    <property type="match status" value="1"/>
</dbReference>
<dbReference type="STRING" id="1524460.IX84_27475"/>